<gene>
    <name evidence="8" type="ORF">CLV25_102196</name>
</gene>
<feature type="domain" description="RNA polymerase sigma factor 70 region 4 type 2" evidence="7">
    <location>
        <begin position="99"/>
        <end position="150"/>
    </location>
</feature>
<dbReference type="SUPFAM" id="SSF88659">
    <property type="entry name" value="Sigma3 and sigma4 domains of RNA polymerase sigma factors"/>
    <property type="match status" value="1"/>
</dbReference>
<comment type="caution">
    <text evidence="8">The sequence shown here is derived from an EMBL/GenBank/DDBJ whole genome shotgun (WGS) entry which is preliminary data.</text>
</comment>
<dbReference type="Pfam" id="PF08281">
    <property type="entry name" value="Sigma70_r4_2"/>
    <property type="match status" value="1"/>
</dbReference>
<dbReference type="InterPro" id="IPR014284">
    <property type="entry name" value="RNA_pol_sigma-70_dom"/>
</dbReference>
<name>A0A4R2EXD0_9BACT</name>
<evidence type="ECO:0000259" key="7">
    <source>
        <dbReference type="Pfam" id="PF08281"/>
    </source>
</evidence>
<evidence type="ECO:0000256" key="3">
    <source>
        <dbReference type="ARBA" id="ARBA00023082"/>
    </source>
</evidence>
<evidence type="ECO:0000256" key="1">
    <source>
        <dbReference type="ARBA" id="ARBA00010641"/>
    </source>
</evidence>
<dbReference type="RefSeq" id="WP_131838291.1">
    <property type="nucleotide sequence ID" value="NZ_SLWB01000002.1"/>
</dbReference>
<dbReference type="GO" id="GO:0016987">
    <property type="term" value="F:sigma factor activity"/>
    <property type="evidence" value="ECO:0007669"/>
    <property type="project" value="UniProtKB-KW"/>
</dbReference>
<dbReference type="CDD" id="cd06171">
    <property type="entry name" value="Sigma70_r4"/>
    <property type="match status" value="1"/>
</dbReference>
<dbReference type="AlphaFoldDB" id="A0A4R2EXD0"/>
<keyword evidence="2" id="KW-0805">Transcription regulation</keyword>
<dbReference type="GO" id="GO:0003677">
    <property type="term" value="F:DNA binding"/>
    <property type="evidence" value="ECO:0007669"/>
    <property type="project" value="UniProtKB-KW"/>
</dbReference>
<dbReference type="Proteomes" id="UP000294830">
    <property type="component" value="Unassembled WGS sequence"/>
</dbReference>
<dbReference type="Pfam" id="PF04542">
    <property type="entry name" value="Sigma70_r2"/>
    <property type="match status" value="1"/>
</dbReference>
<keyword evidence="5" id="KW-0804">Transcription</keyword>
<evidence type="ECO:0000256" key="4">
    <source>
        <dbReference type="ARBA" id="ARBA00023125"/>
    </source>
</evidence>
<dbReference type="NCBIfam" id="TIGR02937">
    <property type="entry name" value="sigma70-ECF"/>
    <property type="match status" value="1"/>
</dbReference>
<dbReference type="PANTHER" id="PTHR43133:SF8">
    <property type="entry name" value="RNA POLYMERASE SIGMA FACTOR HI_1459-RELATED"/>
    <property type="match status" value="1"/>
</dbReference>
<dbReference type="PANTHER" id="PTHR43133">
    <property type="entry name" value="RNA POLYMERASE ECF-TYPE SIGMA FACTO"/>
    <property type="match status" value="1"/>
</dbReference>
<dbReference type="InterPro" id="IPR013249">
    <property type="entry name" value="RNA_pol_sigma70_r4_t2"/>
</dbReference>
<dbReference type="InterPro" id="IPR013325">
    <property type="entry name" value="RNA_pol_sigma_r2"/>
</dbReference>
<dbReference type="Gene3D" id="1.10.10.10">
    <property type="entry name" value="Winged helix-like DNA-binding domain superfamily/Winged helix DNA-binding domain"/>
    <property type="match status" value="1"/>
</dbReference>
<dbReference type="GO" id="GO:0006352">
    <property type="term" value="P:DNA-templated transcription initiation"/>
    <property type="evidence" value="ECO:0007669"/>
    <property type="project" value="InterPro"/>
</dbReference>
<accession>A0A4R2EXD0</accession>
<dbReference type="SUPFAM" id="SSF88946">
    <property type="entry name" value="Sigma2 domain of RNA polymerase sigma factors"/>
    <property type="match status" value="1"/>
</dbReference>
<proteinExistence type="inferred from homology"/>
<dbReference type="EMBL" id="SLWB01000002">
    <property type="protein sequence ID" value="TCN72232.1"/>
    <property type="molecule type" value="Genomic_DNA"/>
</dbReference>
<dbReference type="OrthoDB" id="670026at2"/>
<dbReference type="InterPro" id="IPR039425">
    <property type="entry name" value="RNA_pol_sigma-70-like"/>
</dbReference>
<evidence type="ECO:0000259" key="6">
    <source>
        <dbReference type="Pfam" id="PF04542"/>
    </source>
</evidence>
<dbReference type="InterPro" id="IPR013324">
    <property type="entry name" value="RNA_pol_sigma_r3/r4-like"/>
</dbReference>
<keyword evidence="3" id="KW-0731">Sigma factor</keyword>
<reference evidence="8 9" key="1">
    <citation type="submission" date="2019-03" db="EMBL/GenBank/DDBJ databases">
        <title>Genomic Encyclopedia of Archaeal and Bacterial Type Strains, Phase II (KMG-II): from individual species to whole genera.</title>
        <authorList>
            <person name="Goeker M."/>
        </authorList>
    </citation>
    <scope>NUCLEOTIDE SEQUENCE [LARGE SCALE GENOMIC DNA]</scope>
    <source>
        <strain evidence="8 9">RL-C</strain>
    </source>
</reference>
<sequence length="161" mass="18761">MTPHEYNKCVDLYADSIYRFAVKMLKDSELCHDIVQDTFEKLWMRVEEIAFEKTKSYLFTTVYHATIDLIRKKKRIGEDVGLERVTDSVTTVSPDLNEILQKGLSLLPEDQKSVILLRDYEGYTYEEIGSITGLSESQVKVYIYRARLFLKSYIGKIENVI</sequence>
<dbReference type="Gene3D" id="1.10.1740.10">
    <property type="match status" value="1"/>
</dbReference>
<comment type="similarity">
    <text evidence="1">Belongs to the sigma-70 factor family. ECF subfamily.</text>
</comment>
<keyword evidence="9" id="KW-1185">Reference proteome</keyword>
<protein>
    <submittedName>
        <fullName evidence="8">RNA polymerase sigma-70 factor (ECF subfamily)</fullName>
    </submittedName>
</protein>
<dbReference type="InterPro" id="IPR036388">
    <property type="entry name" value="WH-like_DNA-bd_sf"/>
</dbReference>
<dbReference type="InterPro" id="IPR007627">
    <property type="entry name" value="RNA_pol_sigma70_r2"/>
</dbReference>
<evidence type="ECO:0000256" key="2">
    <source>
        <dbReference type="ARBA" id="ARBA00023015"/>
    </source>
</evidence>
<feature type="domain" description="RNA polymerase sigma-70 region 2" evidence="6">
    <location>
        <begin position="10"/>
        <end position="75"/>
    </location>
</feature>
<evidence type="ECO:0000256" key="5">
    <source>
        <dbReference type="ARBA" id="ARBA00023163"/>
    </source>
</evidence>
<evidence type="ECO:0000313" key="9">
    <source>
        <dbReference type="Proteomes" id="UP000294830"/>
    </source>
</evidence>
<organism evidence="8 9">
    <name type="scientific">Acetobacteroides hydrogenigenes</name>
    <dbReference type="NCBI Taxonomy" id="979970"/>
    <lineage>
        <taxon>Bacteria</taxon>
        <taxon>Pseudomonadati</taxon>
        <taxon>Bacteroidota</taxon>
        <taxon>Bacteroidia</taxon>
        <taxon>Bacteroidales</taxon>
        <taxon>Rikenellaceae</taxon>
        <taxon>Acetobacteroides</taxon>
    </lineage>
</organism>
<evidence type="ECO:0000313" key="8">
    <source>
        <dbReference type="EMBL" id="TCN72232.1"/>
    </source>
</evidence>
<keyword evidence="4" id="KW-0238">DNA-binding</keyword>